<keyword evidence="3" id="KW-1185">Reference proteome</keyword>
<name>A0A286UBW2_9AGAM</name>
<evidence type="ECO:0000313" key="3">
    <source>
        <dbReference type="Proteomes" id="UP000217199"/>
    </source>
</evidence>
<evidence type="ECO:0000256" key="1">
    <source>
        <dbReference type="SAM" id="SignalP"/>
    </source>
</evidence>
<organism evidence="2 3">
    <name type="scientific">Pyrrhoderma noxium</name>
    <dbReference type="NCBI Taxonomy" id="2282107"/>
    <lineage>
        <taxon>Eukaryota</taxon>
        <taxon>Fungi</taxon>
        <taxon>Dikarya</taxon>
        <taxon>Basidiomycota</taxon>
        <taxon>Agaricomycotina</taxon>
        <taxon>Agaricomycetes</taxon>
        <taxon>Hymenochaetales</taxon>
        <taxon>Hymenochaetaceae</taxon>
        <taxon>Pyrrhoderma</taxon>
    </lineage>
</organism>
<dbReference type="STRING" id="2282107.A0A286UBW2"/>
<accession>A0A286UBW2</accession>
<dbReference type="AlphaFoldDB" id="A0A286UBW2"/>
<feature type="signal peptide" evidence="1">
    <location>
        <begin position="1"/>
        <end position="22"/>
    </location>
</feature>
<comment type="caution">
    <text evidence="2">The sequence shown here is derived from an EMBL/GenBank/DDBJ whole genome shotgun (WGS) entry which is preliminary data.</text>
</comment>
<dbReference type="Proteomes" id="UP000217199">
    <property type="component" value="Unassembled WGS sequence"/>
</dbReference>
<gene>
    <name evidence="2" type="ORF">PNOK_0710300</name>
</gene>
<reference evidence="2 3" key="1">
    <citation type="journal article" date="2017" name="Mol. Ecol.">
        <title>Comparative and population genomic landscape of Phellinus noxius: A hypervariable fungus causing root rot in trees.</title>
        <authorList>
            <person name="Chung C.L."/>
            <person name="Lee T.J."/>
            <person name="Akiba M."/>
            <person name="Lee H.H."/>
            <person name="Kuo T.H."/>
            <person name="Liu D."/>
            <person name="Ke H.M."/>
            <person name="Yokoi T."/>
            <person name="Roa M.B."/>
            <person name="Lu M.J."/>
            <person name="Chang Y.Y."/>
            <person name="Ann P.J."/>
            <person name="Tsai J.N."/>
            <person name="Chen C.Y."/>
            <person name="Tzean S.S."/>
            <person name="Ota Y."/>
            <person name="Hattori T."/>
            <person name="Sahashi N."/>
            <person name="Liou R.F."/>
            <person name="Kikuchi T."/>
            <person name="Tsai I.J."/>
        </authorList>
    </citation>
    <scope>NUCLEOTIDE SEQUENCE [LARGE SCALE GENOMIC DNA]</scope>
    <source>
        <strain evidence="2 3">FFPRI411160</strain>
    </source>
</reference>
<sequence>MFFSKSILALATLVASSAFVAAAPAVIVENIVFNPMITSPEEGDVWTVGETKEITWKTDDIPEEEKESTGTILLGYVEDDSANEHLDIAHPLATGFKLTDGKVNVTVPKTEDRSDYIVVLFGDSGNASPKFIITSGSTTSISATATATATESFTEVPTTFSLTSTSSVVSSTTSSVSGFSF</sequence>
<proteinExistence type="predicted"/>
<dbReference type="OrthoDB" id="2339190at2759"/>
<keyword evidence="1" id="KW-0732">Signal</keyword>
<dbReference type="EMBL" id="NBII01000007">
    <property type="protein sequence ID" value="PAV17039.1"/>
    <property type="molecule type" value="Genomic_DNA"/>
</dbReference>
<protein>
    <submittedName>
        <fullName evidence="2">Uncharacterized protein</fullName>
    </submittedName>
</protein>
<feature type="chain" id="PRO_5013695816" evidence="1">
    <location>
        <begin position="23"/>
        <end position="181"/>
    </location>
</feature>
<dbReference type="InParanoid" id="A0A286UBW2"/>
<evidence type="ECO:0000313" key="2">
    <source>
        <dbReference type="EMBL" id="PAV17039.1"/>
    </source>
</evidence>